<proteinExistence type="predicted"/>
<dbReference type="AlphaFoldDB" id="A0A914D213"/>
<protein>
    <submittedName>
        <fullName evidence="2">Uncharacterized protein</fullName>
    </submittedName>
</protein>
<evidence type="ECO:0000313" key="2">
    <source>
        <dbReference type="WBParaSite" id="ACRNAN_scaffold17629.g23478.t1"/>
    </source>
</evidence>
<sequence length="210" mass="23975">MEKNRVASAKSRFKKITTIDQQKEKIDTMVKKLKDKDVLIRNLIKEKSELLKNLNALKQSIARFPHKTHENSSDIEFIGIEKVDKSASSAQDAAGLEDSEKLNFDDNARSSFDEIPKHLQNFVEDMIKQKTPDLKRTVHNILKAPLETASTNTKDPRPMLMESTTTTIYAPKPNTLNIEEMNPLLNEPHLTVEKTTVFCSPRLEKLLETM</sequence>
<keyword evidence="1" id="KW-1185">Reference proteome</keyword>
<name>A0A914D213_9BILA</name>
<dbReference type="Proteomes" id="UP000887540">
    <property type="component" value="Unplaced"/>
</dbReference>
<organism evidence="1 2">
    <name type="scientific">Acrobeloides nanus</name>
    <dbReference type="NCBI Taxonomy" id="290746"/>
    <lineage>
        <taxon>Eukaryota</taxon>
        <taxon>Metazoa</taxon>
        <taxon>Ecdysozoa</taxon>
        <taxon>Nematoda</taxon>
        <taxon>Chromadorea</taxon>
        <taxon>Rhabditida</taxon>
        <taxon>Tylenchina</taxon>
        <taxon>Cephalobomorpha</taxon>
        <taxon>Cephaloboidea</taxon>
        <taxon>Cephalobidae</taxon>
        <taxon>Acrobeloides</taxon>
    </lineage>
</organism>
<reference evidence="2" key="1">
    <citation type="submission" date="2022-11" db="UniProtKB">
        <authorList>
            <consortium name="WormBaseParasite"/>
        </authorList>
    </citation>
    <scope>IDENTIFICATION</scope>
</reference>
<evidence type="ECO:0000313" key="1">
    <source>
        <dbReference type="Proteomes" id="UP000887540"/>
    </source>
</evidence>
<dbReference type="WBParaSite" id="ACRNAN_scaffold17629.g23478.t1">
    <property type="protein sequence ID" value="ACRNAN_scaffold17629.g23478.t1"/>
    <property type="gene ID" value="ACRNAN_scaffold17629.g23478"/>
</dbReference>
<accession>A0A914D213</accession>